<sequence length="173" mass="19200">MTRQLPQATPEQRHRTMFIIWFALIMGVVTFGVVVVGILGKDEAPGDGLPLLTYVGLGATAVMLVLRTFVPDLVGRNMFNQAMERIKTENIQDEDEVLATYDQIFMSRLIVGLGLLEGAAMLNLVAYMTESQVLSLVAVGILLLVMIASVPTKSKLEAWIRNQMENYNLENQN</sequence>
<evidence type="ECO:0000313" key="2">
    <source>
        <dbReference type="EMBL" id="QDT23738.1"/>
    </source>
</evidence>
<dbReference type="RefSeq" id="WP_145191591.1">
    <property type="nucleotide sequence ID" value="NZ_CP036266.1"/>
</dbReference>
<name>A0A517PWH8_9PLAN</name>
<feature type="transmembrane region" description="Helical" evidence="1">
    <location>
        <begin position="20"/>
        <end position="39"/>
    </location>
</feature>
<organism evidence="2 3">
    <name type="scientific">Gimesia chilikensis</name>
    <dbReference type="NCBI Taxonomy" id="2605989"/>
    <lineage>
        <taxon>Bacteria</taxon>
        <taxon>Pseudomonadati</taxon>
        <taxon>Planctomycetota</taxon>
        <taxon>Planctomycetia</taxon>
        <taxon>Planctomycetales</taxon>
        <taxon>Planctomycetaceae</taxon>
        <taxon>Gimesia</taxon>
    </lineage>
</organism>
<gene>
    <name evidence="2" type="ORF">HG66A1_55620</name>
</gene>
<dbReference type="InterPro" id="IPR036259">
    <property type="entry name" value="MFS_trans_sf"/>
</dbReference>
<accession>A0A517PWH8</accession>
<feature type="transmembrane region" description="Helical" evidence="1">
    <location>
        <begin position="133"/>
        <end position="151"/>
    </location>
</feature>
<evidence type="ECO:0000256" key="1">
    <source>
        <dbReference type="SAM" id="Phobius"/>
    </source>
</evidence>
<feature type="transmembrane region" description="Helical" evidence="1">
    <location>
        <begin position="109"/>
        <end position="127"/>
    </location>
</feature>
<feature type="transmembrane region" description="Helical" evidence="1">
    <location>
        <begin position="51"/>
        <end position="70"/>
    </location>
</feature>
<dbReference type="SUPFAM" id="SSF103473">
    <property type="entry name" value="MFS general substrate transporter"/>
    <property type="match status" value="1"/>
</dbReference>
<protein>
    <submittedName>
        <fullName evidence="2">Uncharacterized protein</fullName>
    </submittedName>
</protein>
<keyword evidence="1" id="KW-0812">Transmembrane</keyword>
<evidence type="ECO:0000313" key="3">
    <source>
        <dbReference type="Proteomes" id="UP000320421"/>
    </source>
</evidence>
<dbReference type="EMBL" id="CP036266">
    <property type="protein sequence ID" value="QDT23738.1"/>
    <property type="molecule type" value="Genomic_DNA"/>
</dbReference>
<dbReference type="OrthoDB" id="276200at2"/>
<dbReference type="AlphaFoldDB" id="A0A517PWH8"/>
<dbReference type="Proteomes" id="UP000320421">
    <property type="component" value="Chromosome"/>
</dbReference>
<keyword evidence="1" id="KW-0472">Membrane</keyword>
<keyword evidence="1" id="KW-1133">Transmembrane helix</keyword>
<reference evidence="2 3" key="1">
    <citation type="submission" date="2019-02" db="EMBL/GenBank/DDBJ databases">
        <title>Deep-cultivation of Planctomycetes and their phenomic and genomic characterization uncovers novel biology.</title>
        <authorList>
            <person name="Wiegand S."/>
            <person name="Jogler M."/>
            <person name="Boedeker C."/>
            <person name="Pinto D."/>
            <person name="Vollmers J."/>
            <person name="Rivas-Marin E."/>
            <person name="Kohn T."/>
            <person name="Peeters S.H."/>
            <person name="Heuer A."/>
            <person name="Rast P."/>
            <person name="Oberbeckmann S."/>
            <person name="Bunk B."/>
            <person name="Jeske O."/>
            <person name="Meyerdierks A."/>
            <person name="Storesund J.E."/>
            <person name="Kallscheuer N."/>
            <person name="Luecker S."/>
            <person name="Lage O.M."/>
            <person name="Pohl T."/>
            <person name="Merkel B.J."/>
            <person name="Hornburger P."/>
            <person name="Mueller R.-W."/>
            <person name="Bruemmer F."/>
            <person name="Labrenz M."/>
            <person name="Spormann A.M."/>
            <person name="Op den Camp H."/>
            <person name="Overmann J."/>
            <person name="Amann R."/>
            <person name="Jetten M.S.M."/>
            <person name="Mascher T."/>
            <person name="Medema M.H."/>
            <person name="Devos D.P."/>
            <person name="Kaster A.-K."/>
            <person name="Ovreas L."/>
            <person name="Rohde M."/>
            <person name="Galperin M.Y."/>
            <person name="Jogler C."/>
        </authorList>
    </citation>
    <scope>NUCLEOTIDE SEQUENCE [LARGE SCALE GENOMIC DNA]</scope>
    <source>
        <strain evidence="2 3">HG66A1</strain>
    </source>
</reference>
<proteinExistence type="predicted"/>
<keyword evidence="3" id="KW-1185">Reference proteome</keyword>